<accession>A0ABW5UVF9</accession>
<dbReference type="SUPFAM" id="SSF53067">
    <property type="entry name" value="Actin-like ATPase domain"/>
    <property type="match status" value="2"/>
</dbReference>
<reference evidence="10" key="1">
    <citation type="journal article" date="2019" name="Int. J. Syst. Evol. Microbiol.">
        <title>The Global Catalogue of Microorganisms (GCM) 10K type strain sequencing project: providing services to taxonomists for standard genome sequencing and annotation.</title>
        <authorList>
            <consortium name="The Broad Institute Genomics Platform"/>
            <consortium name="The Broad Institute Genome Sequencing Center for Infectious Disease"/>
            <person name="Wu L."/>
            <person name="Ma J."/>
        </authorList>
    </citation>
    <scope>NUCLEOTIDE SEQUENCE [LARGE SCALE GENOMIC DNA]</scope>
    <source>
        <strain evidence="10">TISTR 1514</strain>
    </source>
</reference>
<dbReference type="EC" id="2.7.1.-" evidence="9"/>
<evidence type="ECO:0000313" key="10">
    <source>
        <dbReference type="Proteomes" id="UP001597492"/>
    </source>
</evidence>
<evidence type="ECO:0000259" key="8">
    <source>
        <dbReference type="Pfam" id="PF02782"/>
    </source>
</evidence>
<dbReference type="Pfam" id="PF00370">
    <property type="entry name" value="FGGY_N"/>
    <property type="match status" value="1"/>
</dbReference>
<evidence type="ECO:0000256" key="6">
    <source>
        <dbReference type="ARBA" id="ARBA00023308"/>
    </source>
</evidence>
<dbReference type="InterPro" id="IPR018484">
    <property type="entry name" value="FGGY_N"/>
</dbReference>
<dbReference type="InterPro" id="IPR050406">
    <property type="entry name" value="FGGY_Carb_Kinase"/>
</dbReference>
<feature type="domain" description="Carbohydrate kinase FGGY N-terminal" evidence="7">
    <location>
        <begin position="10"/>
        <end position="242"/>
    </location>
</feature>
<dbReference type="RefSeq" id="WP_019618379.1">
    <property type="nucleotide sequence ID" value="NZ_JBHUNE010000003.1"/>
</dbReference>
<evidence type="ECO:0000313" key="9">
    <source>
        <dbReference type="EMBL" id="MFD2757628.1"/>
    </source>
</evidence>
<dbReference type="CDD" id="cd07771">
    <property type="entry name" value="ASKHA_NBD_FGGY_RhaB-like"/>
    <property type="match status" value="1"/>
</dbReference>
<dbReference type="InterPro" id="IPR013449">
    <property type="entry name" value="Rhamnulokinase"/>
</dbReference>
<dbReference type="EMBL" id="JBHUNE010000003">
    <property type="protein sequence ID" value="MFD2757628.1"/>
    <property type="molecule type" value="Genomic_DNA"/>
</dbReference>
<dbReference type="Pfam" id="PF02782">
    <property type="entry name" value="FGGY_C"/>
    <property type="match status" value="1"/>
</dbReference>
<protein>
    <submittedName>
        <fullName evidence="9">Rhamnulokinase family protein</fullName>
        <ecNumber evidence="9">2.7.1.-</ecNumber>
    </submittedName>
</protein>
<sequence length="476" mass="49849">MTSDAVRVAAVDLGATSGRVILGEVGQGEVRMRQVARFPNGPVALADGLHWNVVELYRSVLAGLREVDEVAAIGIDSWAVDYALLRRGTMLGVPFHYRDERNARAAEALHARIPFAELYARNGLQYLPFNTVYQFAAEVAAGGAIEVADRALLIPDLLAFWLTGAEVAERTNASTTGLLGLGGEWDLELAGRVGVPAGLLPPLVDPGDEIGVVRGEAASATGLGGVPVLAVGSHDTASAVVGVPMTDPDVAFISCGTWGLVGVELAAPLVTDSAREANFTNERGVDGRTRFLKNVMGLWVLSETVREWEREGEPVDLTTLLAAARDVTAPQPVFDVADPVFAAPGDMATRIRAWLSERAMPVPATRAELARSIVESLAAAFAEAVRLAAEVSGVRVRAVHLVGGGSLNELLCQLTADRAGLPVIAGPVEATALGNVVVQARALGAVSGSLESLRALIAGSVELRRYEPRVGDSAAV</sequence>
<keyword evidence="2 9" id="KW-0808">Transferase</keyword>
<evidence type="ECO:0000256" key="5">
    <source>
        <dbReference type="ARBA" id="ARBA00022840"/>
    </source>
</evidence>
<dbReference type="PANTHER" id="PTHR43095">
    <property type="entry name" value="SUGAR KINASE"/>
    <property type="match status" value="1"/>
</dbReference>
<dbReference type="GO" id="GO:0016740">
    <property type="term" value="F:transferase activity"/>
    <property type="evidence" value="ECO:0007669"/>
    <property type="project" value="UniProtKB-KW"/>
</dbReference>
<feature type="domain" description="Carbohydrate kinase FGGY C-terminal" evidence="8">
    <location>
        <begin position="252"/>
        <end position="442"/>
    </location>
</feature>
<comment type="caution">
    <text evidence="9">The sequence shown here is derived from an EMBL/GenBank/DDBJ whole genome shotgun (WGS) entry which is preliminary data.</text>
</comment>
<dbReference type="Gene3D" id="3.30.420.40">
    <property type="match status" value="2"/>
</dbReference>
<keyword evidence="10" id="KW-1185">Reference proteome</keyword>
<evidence type="ECO:0000256" key="3">
    <source>
        <dbReference type="ARBA" id="ARBA00022741"/>
    </source>
</evidence>
<evidence type="ECO:0000256" key="4">
    <source>
        <dbReference type="ARBA" id="ARBA00022777"/>
    </source>
</evidence>
<evidence type="ECO:0000256" key="2">
    <source>
        <dbReference type="ARBA" id="ARBA00022679"/>
    </source>
</evidence>
<evidence type="ECO:0000259" key="7">
    <source>
        <dbReference type="Pfam" id="PF00370"/>
    </source>
</evidence>
<name>A0ABW5UVF9_9MICO</name>
<evidence type="ECO:0000256" key="1">
    <source>
        <dbReference type="ARBA" id="ARBA00009156"/>
    </source>
</evidence>
<gene>
    <name evidence="9" type="ORF">ACFSW7_04440</name>
</gene>
<proteinExistence type="inferred from homology"/>
<comment type="similarity">
    <text evidence="1">Belongs to the FGGY kinase family.</text>
</comment>
<dbReference type="InterPro" id="IPR018485">
    <property type="entry name" value="FGGY_C"/>
</dbReference>
<dbReference type="Proteomes" id="UP001597492">
    <property type="component" value="Unassembled WGS sequence"/>
</dbReference>
<keyword evidence="3" id="KW-0547">Nucleotide-binding</keyword>
<keyword evidence="5" id="KW-0067">ATP-binding</keyword>
<keyword evidence="4" id="KW-0418">Kinase</keyword>
<dbReference type="InterPro" id="IPR043129">
    <property type="entry name" value="ATPase_NBD"/>
</dbReference>
<keyword evidence="6" id="KW-0684">Rhamnose metabolism</keyword>
<organism evidence="9 10">
    <name type="scientific">Gulosibacter faecalis</name>
    <dbReference type="NCBI Taxonomy" id="272240"/>
    <lineage>
        <taxon>Bacteria</taxon>
        <taxon>Bacillati</taxon>
        <taxon>Actinomycetota</taxon>
        <taxon>Actinomycetes</taxon>
        <taxon>Micrococcales</taxon>
        <taxon>Microbacteriaceae</taxon>
        <taxon>Gulosibacter</taxon>
    </lineage>
</organism>